<dbReference type="EMBL" id="JACHIP010000003">
    <property type="protein sequence ID" value="MBB5057479.1"/>
    <property type="molecule type" value="Genomic_DNA"/>
</dbReference>
<comment type="caution">
    <text evidence="2">The sequence shown here is derived from an EMBL/GenBank/DDBJ whole genome shotgun (WGS) entry which is preliminary data.</text>
</comment>
<evidence type="ECO:0000313" key="2">
    <source>
        <dbReference type="EMBL" id="MBB5057479.1"/>
    </source>
</evidence>
<dbReference type="Proteomes" id="UP000540989">
    <property type="component" value="Unassembled WGS sequence"/>
</dbReference>
<dbReference type="AlphaFoldDB" id="A0A7W7ZDB0"/>
<gene>
    <name evidence="2" type="ORF">HDF16_002185</name>
</gene>
<accession>A0A7W7ZDB0</accession>
<feature type="region of interest" description="Disordered" evidence="1">
    <location>
        <begin position="1"/>
        <end position="20"/>
    </location>
</feature>
<organism evidence="2 3">
    <name type="scientific">Granulicella aggregans</name>
    <dbReference type="NCBI Taxonomy" id="474949"/>
    <lineage>
        <taxon>Bacteria</taxon>
        <taxon>Pseudomonadati</taxon>
        <taxon>Acidobacteriota</taxon>
        <taxon>Terriglobia</taxon>
        <taxon>Terriglobales</taxon>
        <taxon>Acidobacteriaceae</taxon>
        <taxon>Granulicella</taxon>
    </lineage>
</organism>
<reference evidence="2 3" key="1">
    <citation type="submission" date="2020-08" db="EMBL/GenBank/DDBJ databases">
        <title>Genomic Encyclopedia of Type Strains, Phase IV (KMG-V): Genome sequencing to study the core and pangenomes of soil and plant-associated prokaryotes.</title>
        <authorList>
            <person name="Whitman W."/>
        </authorList>
    </citation>
    <scope>NUCLEOTIDE SEQUENCE [LARGE SCALE GENOMIC DNA]</scope>
    <source>
        <strain evidence="2 3">M8UP14</strain>
    </source>
</reference>
<proteinExistence type="predicted"/>
<name>A0A7W7ZDB0_9BACT</name>
<protein>
    <submittedName>
        <fullName evidence="2">Uncharacterized protein</fullName>
    </submittedName>
</protein>
<dbReference type="RefSeq" id="WP_184216443.1">
    <property type="nucleotide sequence ID" value="NZ_JACHIP010000003.1"/>
</dbReference>
<evidence type="ECO:0000313" key="3">
    <source>
        <dbReference type="Proteomes" id="UP000540989"/>
    </source>
</evidence>
<keyword evidence="3" id="KW-1185">Reference proteome</keyword>
<evidence type="ECO:0000256" key="1">
    <source>
        <dbReference type="SAM" id="MobiDB-lite"/>
    </source>
</evidence>
<sequence>MRSQLERRNGNSNGIPIPSRSLPCGSPNLVTTLTNTISHEYTHYKVIGSTDSGGYDDNYVSYAVGCLTEQQVFPGRSNDYPILRLLQTLAGIRFLQILNRDRLEDGCLSLRLAWVCDEKKFGAEFTAAPEVLLGASDSRELTLRVSTR</sequence>